<dbReference type="GO" id="GO:0007043">
    <property type="term" value="P:cell-cell junction assembly"/>
    <property type="evidence" value="ECO:0007669"/>
    <property type="project" value="TreeGrafter"/>
</dbReference>
<evidence type="ECO:0000256" key="5">
    <source>
        <dbReference type="ARBA" id="ARBA00022729"/>
    </source>
</evidence>
<dbReference type="Ensembl" id="ENSEBUT00000007012.1">
    <property type="protein sequence ID" value="ENSEBUP00000006555.1"/>
    <property type="gene ID" value="ENSEBUG00000004333.1"/>
</dbReference>
<dbReference type="FunFam" id="2.60.40.60:FF:000095">
    <property type="entry name" value="Cadherin 13"/>
    <property type="match status" value="1"/>
</dbReference>
<evidence type="ECO:0000256" key="12">
    <source>
        <dbReference type="PROSITE-ProRule" id="PRU00043"/>
    </source>
</evidence>
<dbReference type="GO" id="GO:0016477">
    <property type="term" value="P:cell migration"/>
    <property type="evidence" value="ECO:0007669"/>
    <property type="project" value="TreeGrafter"/>
</dbReference>
<feature type="region of interest" description="Disordered" evidence="13">
    <location>
        <begin position="85"/>
        <end position="115"/>
    </location>
</feature>
<evidence type="ECO:0000256" key="2">
    <source>
        <dbReference type="ARBA" id="ARBA00022475"/>
    </source>
</evidence>
<keyword evidence="7 12" id="KW-0106">Calcium</keyword>
<reference evidence="15" key="2">
    <citation type="submission" date="2025-09" db="UniProtKB">
        <authorList>
            <consortium name="Ensembl"/>
        </authorList>
    </citation>
    <scope>IDENTIFICATION</scope>
</reference>
<dbReference type="GeneTree" id="ENSGT00940000157175"/>
<dbReference type="Gene3D" id="2.60.40.60">
    <property type="entry name" value="Cadherins"/>
    <property type="match status" value="2"/>
</dbReference>
<keyword evidence="9" id="KW-0472">Membrane</keyword>
<dbReference type="Pfam" id="PF00028">
    <property type="entry name" value="Cadherin"/>
    <property type="match status" value="2"/>
</dbReference>
<feature type="compositionally biased region" description="Gly residues" evidence="13">
    <location>
        <begin position="98"/>
        <end position="108"/>
    </location>
</feature>
<dbReference type="Proteomes" id="UP000694388">
    <property type="component" value="Unplaced"/>
</dbReference>
<name>A0A8C4NGM3_EPTBU</name>
<dbReference type="GO" id="GO:0034332">
    <property type="term" value="P:adherens junction organization"/>
    <property type="evidence" value="ECO:0007669"/>
    <property type="project" value="TreeGrafter"/>
</dbReference>
<dbReference type="FunFam" id="2.60.40.60:FF:000019">
    <property type="entry name" value="Cadherin 2"/>
    <property type="match status" value="1"/>
</dbReference>
<comment type="subcellular location">
    <subcellularLocation>
        <location evidence="1">Cell membrane</location>
        <topology evidence="1">Single-pass type I membrane protein</topology>
    </subcellularLocation>
</comment>
<dbReference type="InterPro" id="IPR002126">
    <property type="entry name" value="Cadherin-like_dom"/>
</dbReference>
<dbReference type="GO" id="GO:0008013">
    <property type="term" value="F:beta-catenin binding"/>
    <property type="evidence" value="ECO:0007669"/>
    <property type="project" value="TreeGrafter"/>
</dbReference>
<dbReference type="SUPFAM" id="SSF49313">
    <property type="entry name" value="Cadherin-like"/>
    <property type="match status" value="2"/>
</dbReference>
<accession>A0A8C4NGM3</accession>
<evidence type="ECO:0000256" key="6">
    <source>
        <dbReference type="ARBA" id="ARBA00022737"/>
    </source>
</evidence>
<keyword evidence="3" id="KW-0812">Transmembrane</keyword>
<dbReference type="GO" id="GO:0045296">
    <property type="term" value="F:cadherin binding"/>
    <property type="evidence" value="ECO:0007669"/>
    <property type="project" value="TreeGrafter"/>
</dbReference>
<keyword evidence="16" id="KW-1185">Reference proteome</keyword>
<dbReference type="AlphaFoldDB" id="A0A8C4NGM3"/>
<dbReference type="InterPro" id="IPR039808">
    <property type="entry name" value="Cadherin"/>
</dbReference>
<dbReference type="GO" id="GO:0016339">
    <property type="term" value="P:calcium-dependent cell-cell adhesion via plasma membrane cell adhesion molecules"/>
    <property type="evidence" value="ECO:0007669"/>
    <property type="project" value="TreeGrafter"/>
</dbReference>
<evidence type="ECO:0000256" key="9">
    <source>
        <dbReference type="ARBA" id="ARBA00023136"/>
    </source>
</evidence>
<dbReference type="PROSITE" id="PS50268">
    <property type="entry name" value="CADHERIN_2"/>
    <property type="match status" value="2"/>
</dbReference>
<keyword evidence="8" id="KW-0130">Cell adhesion</keyword>
<evidence type="ECO:0000256" key="4">
    <source>
        <dbReference type="ARBA" id="ARBA00022723"/>
    </source>
</evidence>
<keyword evidence="5" id="KW-0732">Signal</keyword>
<evidence type="ECO:0000256" key="8">
    <source>
        <dbReference type="ARBA" id="ARBA00022889"/>
    </source>
</evidence>
<protein>
    <recommendedName>
        <fullName evidence="11">Cadherin-4</fullName>
    </recommendedName>
</protein>
<evidence type="ECO:0000256" key="10">
    <source>
        <dbReference type="ARBA" id="ARBA00023180"/>
    </source>
</evidence>
<dbReference type="CDD" id="cd11304">
    <property type="entry name" value="Cadherin_repeat"/>
    <property type="match status" value="2"/>
</dbReference>
<organism evidence="15 16">
    <name type="scientific">Eptatretus burgeri</name>
    <name type="common">Inshore hagfish</name>
    <dbReference type="NCBI Taxonomy" id="7764"/>
    <lineage>
        <taxon>Eukaryota</taxon>
        <taxon>Metazoa</taxon>
        <taxon>Chordata</taxon>
        <taxon>Craniata</taxon>
        <taxon>Vertebrata</taxon>
        <taxon>Cyclostomata</taxon>
        <taxon>Myxini</taxon>
        <taxon>Myxiniformes</taxon>
        <taxon>Myxinidae</taxon>
        <taxon>Eptatretinae</taxon>
        <taxon>Eptatretus</taxon>
    </lineage>
</organism>
<dbReference type="GO" id="GO:0044331">
    <property type="term" value="P:cell-cell adhesion mediated by cadherin"/>
    <property type="evidence" value="ECO:0007669"/>
    <property type="project" value="TreeGrafter"/>
</dbReference>
<dbReference type="GO" id="GO:0000902">
    <property type="term" value="P:cell morphogenesis"/>
    <property type="evidence" value="ECO:0007669"/>
    <property type="project" value="TreeGrafter"/>
</dbReference>
<dbReference type="GO" id="GO:0016342">
    <property type="term" value="C:catenin complex"/>
    <property type="evidence" value="ECO:0007669"/>
    <property type="project" value="TreeGrafter"/>
</dbReference>
<dbReference type="PANTHER" id="PTHR24027">
    <property type="entry name" value="CADHERIN-23"/>
    <property type="match status" value="1"/>
</dbReference>
<sequence>MCQYQGEGRENAVGIVVANLTVIDKDDRHSPSWRAVYKVVQGDPENRFLVKTNAINNEGMVTVVKPLDFEAGEVKFEVQVENEIPPDHGGMQHLSTATGGGGGGGGGGDVDESPVFEASPQRATVSEDAPVGREVTVMKARDPDVSMKQHIRYAMWNDPLHWLAIDPLTGVVKTKAPMDREHGHVVASVYEAGVIA</sequence>
<dbReference type="InterPro" id="IPR015919">
    <property type="entry name" value="Cadherin-like_sf"/>
</dbReference>
<dbReference type="GO" id="GO:0005509">
    <property type="term" value="F:calcium ion binding"/>
    <property type="evidence" value="ECO:0007669"/>
    <property type="project" value="UniProtKB-UniRule"/>
</dbReference>
<evidence type="ECO:0000256" key="13">
    <source>
        <dbReference type="SAM" id="MobiDB-lite"/>
    </source>
</evidence>
<evidence type="ECO:0000313" key="16">
    <source>
        <dbReference type="Proteomes" id="UP000694388"/>
    </source>
</evidence>
<keyword evidence="2" id="KW-1003">Cell membrane</keyword>
<evidence type="ECO:0000256" key="1">
    <source>
        <dbReference type="ARBA" id="ARBA00004251"/>
    </source>
</evidence>
<evidence type="ECO:0000256" key="7">
    <source>
        <dbReference type="ARBA" id="ARBA00022837"/>
    </source>
</evidence>
<evidence type="ECO:0000259" key="14">
    <source>
        <dbReference type="PROSITE" id="PS50268"/>
    </source>
</evidence>
<dbReference type="GO" id="GO:0007156">
    <property type="term" value="P:homophilic cell adhesion via plasma membrane adhesion molecules"/>
    <property type="evidence" value="ECO:0007669"/>
    <property type="project" value="InterPro"/>
</dbReference>
<keyword evidence="4" id="KW-0479">Metal-binding</keyword>
<evidence type="ECO:0000256" key="3">
    <source>
        <dbReference type="ARBA" id="ARBA00022692"/>
    </source>
</evidence>
<keyword evidence="6" id="KW-0677">Repeat</keyword>
<dbReference type="PANTHER" id="PTHR24027:SF81">
    <property type="entry name" value="CADHERIN-4"/>
    <property type="match status" value="1"/>
</dbReference>
<keyword evidence="10" id="KW-0325">Glycoprotein</keyword>
<feature type="domain" description="Cadherin" evidence="14">
    <location>
        <begin position="14"/>
        <end position="80"/>
    </location>
</feature>
<evidence type="ECO:0000256" key="11">
    <source>
        <dbReference type="ARBA" id="ARBA00041040"/>
    </source>
</evidence>
<reference evidence="15" key="1">
    <citation type="submission" date="2025-08" db="UniProtKB">
        <authorList>
            <consortium name="Ensembl"/>
        </authorList>
    </citation>
    <scope>IDENTIFICATION</scope>
</reference>
<dbReference type="GO" id="GO:0005912">
    <property type="term" value="C:adherens junction"/>
    <property type="evidence" value="ECO:0007669"/>
    <property type="project" value="TreeGrafter"/>
</dbReference>
<feature type="domain" description="Cadherin" evidence="14">
    <location>
        <begin position="117"/>
        <end position="196"/>
    </location>
</feature>
<evidence type="ECO:0000313" key="15">
    <source>
        <dbReference type="Ensembl" id="ENSEBUP00000006555.1"/>
    </source>
</evidence>
<proteinExistence type="predicted"/>